<evidence type="ECO:0000313" key="2">
    <source>
        <dbReference type="Proteomes" id="UP001194098"/>
    </source>
</evidence>
<dbReference type="RefSeq" id="WP_171779620.1">
    <property type="nucleotide sequence ID" value="NZ_JABAGV010000001.1"/>
</dbReference>
<reference evidence="1" key="1">
    <citation type="submission" date="2020-04" db="EMBL/GenBank/DDBJ databases">
        <authorList>
            <person name="Brown S."/>
        </authorList>
    </citation>
    <scope>NUCLEOTIDE SEQUENCE</scope>
    <source>
        <strain evidence="1">DJ015</strain>
    </source>
</reference>
<organism evidence="1 2">
    <name type="scientific">Clostridium beijerinckii</name>
    <name type="common">Clostridium MP</name>
    <dbReference type="NCBI Taxonomy" id="1520"/>
    <lineage>
        <taxon>Bacteria</taxon>
        <taxon>Bacillati</taxon>
        <taxon>Bacillota</taxon>
        <taxon>Clostridia</taxon>
        <taxon>Eubacteriales</taxon>
        <taxon>Clostridiaceae</taxon>
        <taxon>Clostridium</taxon>
    </lineage>
</organism>
<proteinExistence type="predicted"/>
<name>A0AAW3W1B4_CLOBE</name>
<dbReference type="AlphaFoldDB" id="A0AAW3W1B4"/>
<gene>
    <name evidence="1" type="ORF">HGI39_00075</name>
</gene>
<protein>
    <submittedName>
        <fullName evidence="1">Uncharacterized protein</fullName>
    </submittedName>
</protein>
<comment type="caution">
    <text evidence="1">The sequence shown here is derived from an EMBL/GenBank/DDBJ whole genome shotgun (WGS) entry which is preliminary data.</text>
</comment>
<accession>A0AAW3W1B4</accession>
<evidence type="ECO:0000313" key="1">
    <source>
        <dbReference type="EMBL" id="MBC2473126.1"/>
    </source>
</evidence>
<sequence length="273" mass="32780">MSANLKEQVKSFIEKTGYPFELEVASFLHEKGWIVFSSVEYFIPPNYHKREIDIIAYKIINNRRIELRISCKKSVDKPWILFTTKNRYIKSGYMLKFTPSSLNYPKYAMIPNILKDLYFFKYNKWTINYSVFSEKRQNENRSVITDAFMSSVTSTYQWLYPQMITDNRGTIYFYIALFKGNLFESYYNSSLKTHNLSEIQYGQYETIFKLENYDNIHYSNDILKLKDIAFDRFKIEVIRWEFLDNYLNNIEKVFSNLSEEDINNFGVGWNENI</sequence>
<reference evidence="1" key="2">
    <citation type="journal article" date="2022" name="Nat. Biotechnol.">
        <title>Carbon-negative production of acetone and isopropanol by gas fermentation at industrial pilot scale.</title>
        <authorList>
            <person name="Liew F.E."/>
            <person name="Nogle R."/>
            <person name="Abdalla T."/>
            <person name="Rasor B.J."/>
            <person name="Canter C."/>
            <person name="Jensen R.O."/>
            <person name="Wang L."/>
            <person name="Strutz J."/>
            <person name="Chirania P."/>
            <person name="De Tissera S."/>
            <person name="Mueller A.P."/>
            <person name="Ruan Z."/>
            <person name="Gao A."/>
            <person name="Tran L."/>
            <person name="Engle N.L."/>
            <person name="Bromley J.C."/>
            <person name="Daniell J."/>
            <person name="Conrado R."/>
            <person name="Tschaplinski T.J."/>
            <person name="Giannone R.J."/>
            <person name="Hettich R.L."/>
            <person name="Karim A.S."/>
            <person name="Simpson S.D."/>
            <person name="Brown S.D."/>
            <person name="Leang C."/>
            <person name="Jewett M.C."/>
            <person name="Kopke M."/>
        </authorList>
    </citation>
    <scope>NUCLEOTIDE SEQUENCE</scope>
    <source>
        <strain evidence="1">DJ015</strain>
    </source>
</reference>
<dbReference type="EMBL" id="JABAGV010000001">
    <property type="protein sequence ID" value="MBC2473126.1"/>
    <property type="molecule type" value="Genomic_DNA"/>
</dbReference>
<dbReference type="Proteomes" id="UP001194098">
    <property type="component" value="Unassembled WGS sequence"/>
</dbReference>